<evidence type="ECO:0000256" key="2">
    <source>
        <dbReference type="ARBA" id="ARBA00022448"/>
    </source>
</evidence>
<protein>
    <recommendedName>
        <fullName evidence="9">TRAP transporter small permease protein</fullName>
    </recommendedName>
</protein>
<evidence type="ECO:0000256" key="7">
    <source>
        <dbReference type="ARBA" id="ARBA00023136"/>
    </source>
</evidence>
<feature type="transmembrane region" description="Helical" evidence="9">
    <location>
        <begin position="27"/>
        <end position="49"/>
    </location>
</feature>
<feature type="domain" description="Tripartite ATP-independent periplasmic transporters DctQ component" evidence="10">
    <location>
        <begin position="35"/>
        <end position="167"/>
    </location>
</feature>
<evidence type="ECO:0000313" key="12">
    <source>
        <dbReference type="Proteomes" id="UP000023268"/>
    </source>
</evidence>
<dbReference type="RefSeq" id="WP_051509423.1">
    <property type="nucleotide sequence ID" value="NZ_JEMG01000001.1"/>
</dbReference>
<evidence type="ECO:0000259" key="10">
    <source>
        <dbReference type="Pfam" id="PF04290"/>
    </source>
</evidence>
<comment type="caution">
    <text evidence="11">The sequence shown here is derived from an EMBL/GenBank/DDBJ whole genome shotgun (WGS) entry which is preliminary data.</text>
</comment>
<keyword evidence="4 9" id="KW-0997">Cell inner membrane</keyword>
<evidence type="ECO:0000256" key="5">
    <source>
        <dbReference type="ARBA" id="ARBA00022692"/>
    </source>
</evidence>
<dbReference type="GO" id="GO:0005886">
    <property type="term" value="C:plasma membrane"/>
    <property type="evidence" value="ECO:0007669"/>
    <property type="project" value="UniProtKB-SubCell"/>
</dbReference>
<dbReference type="PANTHER" id="PTHR35011">
    <property type="entry name" value="2,3-DIKETO-L-GULONATE TRAP TRANSPORTER SMALL PERMEASE PROTEIN YIAM"/>
    <property type="match status" value="1"/>
</dbReference>
<feature type="transmembrane region" description="Helical" evidence="9">
    <location>
        <begin position="97"/>
        <end position="122"/>
    </location>
</feature>
<sequence length="191" mass="20850">MNANKARKGLMGLVGTIESVIDGVGRIVPWVALLMIGLVATNVVLRYLFSFGSVWAQELEWHLLAALILLGMSYALQRGDNVRVDLFYAGYTPRLKFVVDVLSVLLMLVVSLLFIKLSLNYVAQSWSINETSPDPGGIPWRWAVKSLIPLGYALVVLQSVGALLRLFLDRGKTAHEAADDLASETGKGGHV</sequence>
<feature type="transmembrane region" description="Helical" evidence="9">
    <location>
        <begin position="61"/>
        <end position="76"/>
    </location>
</feature>
<keyword evidence="6 9" id="KW-1133">Transmembrane helix</keyword>
<comment type="subcellular location">
    <subcellularLocation>
        <location evidence="1 9">Cell inner membrane</location>
        <topology evidence="1 9">Multi-pass membrane protein</topology>
    </subcellularLocation>
</comment>
<evidence type="ECO:0000313" key="11">
    <source>
        <dbReference type="EMBL" id="EYC49750.1"/>
    </source>
</evidence>
<keyword evidence="3" id="KW-1003">Cell membrane</keyword>
<dbReference type="PANTHER" id="PTHR35011:SF4">
    <property type="entry name" value="SLL1102 PROTEIN"/>
    <property type="match status" value="1"/>
</dbReference>
<dbReference type="GO" id="GO:0022857">
    <property type="term" value="F:transmembrane transporter activity"/>
    <property type="evidence" value="ECO:0007669"/>
    <property type="project" value="UniProtKB-UniRule"/>
</dbReference>
<gene>
    <name evidence="11" type="ORF">AZ34_00805</name>
</gene>
<comment type="similarity">
    <text evidence="8 9">Belongs to the TRAP transporter small permease family.</text>
</comment>
<evidence type="ECO:0000256" key="4">
    <source>
        <dbReference type="ARBA" id="ARBA00022519"/>
    </source>
</evidence>
<dbReference type="OrthoDB" id="9795655at2"/>
<evidence type="ECO:0000256" key="8">
    <source>
        <dbReference type="ARBA" id="ARBA00038436"/>
    </source>
</evidence>
<comment type="function">
    <text evidence="9">Part of the tripartite ATP-independent periplasmic (TRAP) transport system.</text>
</comment>
<dbReference type="EMBL" id="JEMG01000001">
    <property type="protein sequence ID" value="EYC49750.1"/>
    <property type="molecule type" value="Genomic_DNA"/>
</dbReference>
<dbReference type="Pfam" id="PF04290">
    <property type="entry name" value="DctQ"/>
    <property type="match status" value="1"/>
</dbReference>
<keyword evidence="5 9" id="KW-0812">Transmembrane</keyword>
<dbReference type="InterPro" id="IPR055348">
    <property type="entry name" value="DctQ"/>
</dbReference>
<dbReference type="STRING" id="1458275.AZ34_00805"/>
<comment type="subunit">
    <text evidence="9">The complex comprises the extracytoplasmic solute receptor protein and the two transmembrane proteins.</text>
</comment>
<feature type="transmembrane region" description="Helical" evidence="9">
    <location>
        <begin position="142"/>
        <end position="164"/>
    </location>
</feature>
<organism evidence="11 12">
    <name type="scientific">Hylemonella gracilis str. Niagara R</name>
    <dbReference type="NCBI Taxonomy" id="1458275"/>
    <lineage>
        <taxon>Bacteria</taxon>
        <taxon>Pseudomonadati</taxon>
        <taxon>Pseudomonadota</taxon>
        <taxon>Betaproteobacteria</taxon>
        <taxon>Burkholderiales</taxon>
        <taxon>Comamonadaceae</taxon>
        <taxon>Hylemonella</taxon>
    </lineage>
</organism>
<evidence type="ECO:0000256" key="1">
    <source>
        <dbReference type="ARBA" id="ARBA00004429"/>
    </source>
</evidence>
<dbReference type="AlphaFoldDB" id="A0A016XCW3"/>
<reference evidence="11 12" key="1">
    <citation type="submission" date="2014-02" db="EMBL/GenBank/DDBJ databases">
        <title>Draft Genome of Hylemonella gracilis isolated from the Niagara River.</title>
        <authorList>
            <person name="Pawlowski D.R."/>
            <person name="Koudelka G.B."/>
        </authorList>
    </citation>
    <scope>NUCLEOTIDE SEQUENCE [LARGE SCALE GENOMIC DNA]</scope>
    <source>
        <strain evidence="11 12">Niagara R</strain>
    </source>
</reference>
<keyword evidence="2 9" id="KW-0813">Transport</keyword>
<evidence type="ECO:0000256" key="3">
    <source>
        <dbReference type="ARBA" id="ARBA00022475"/>
    </source>
</evidence>
<dbReference type="eggNOG" id="COG4665">
    <property type="taxonomic scope" value="Bacteria"/>
</dbReference>
<evidence type="ECO:0000256" key="9">
    <source>
        <dbReference type="RuleBase" id="RU369079"/>
    </source>
</evidence>
<keyword evidence="7 9" id="KW-0472">Membrane</keyword>
<name>A0A016XCW3_9BURK</name>
<proteinExistence type="inferred from homology"/>
<accession>A0A016XCW3</accession>
<dbReference type="Proteomes" id="UP000023268">
    <property type="component" value="Unassembled WGS sequence"/>
</dbReference>
<evidence type="ECO:0000256" key="6">
    <source>
        <dbReference type="ARBA" id="ARBA00022989"/>
    </source>
</evidence>
<dbReference type="InterPro" id="IPR007387">
    <property type="entry name" value="TRAP_DctQ"/>
</dbReference>